<dbReference type="Pfam" id="PF01300">
    <property type="entry name" value="Sua5_yciO_yrdC"/>
    <property type="match status" value="1"/>
</dbReference>
<keyword evidence="4" id="KW-0963">Cytoplasm</keyword>
<proteinExistence type="inferred from homology"/>
<dbReference type="PANTHER" id="PTHR17490">
    <property type="entry name" value="SUA5"/>
    <property type="match status" value="1"/>
</dbReference>
<dbReference type="PANTHER" id="PTHR17490:SF16">
    <property type="entry name" value="THREONYLCARBAMOYL-AMP SYNTHASE"/>
    <property type="match status" value="1"/>
</dbReference>
<evidence type="ECO:0000256" key="7">
    <source>
        <dbReference type="ARBA" id="ARBA00022695"/>
    </source>
</evidence>
<dbReference type="GO" id="GO:0003725">
    <property type="term" value="F:double-stranded RNA binding"/>
    <property type="evidence" value="ECO:0007669"/>
    <property type="project" value="InterPro"/>
</dbReference>
<dbReference type="InterPro" id="IPR050156">
    <property type="entry name" value="TC-AMP_synthase_SUA5"/>
</dbReference>
<evidence type="ECO:0000256" key="9">
    <source>
        <dbReference type="ARBA" id="ARBA00022840"/>
    </source>
</evidence>
<evidence type="ECO:0000256" key="2">
    <source>
        <dbReference type="ARBA" id="ARBA00007663"/>
    </source>
</evidence>
<organism evidence="13">
    <name type="scientific">Magnetococcus massalia (strain MO-1)</name>
    <dbReference type="NCBI Taxonomy" id="451514"/>
    <lineage>
        <taxon>Bacteria</taxon>
        <taxon>Pseudomonadati</taxon>
        <taxon>Pseudomonadota</taxon>
        <taxon>Magnetococcia</taxon>
        <taxon>Magnetococcales</taxon>
        <taxon>Magnetococcaceae</taxon>
        <taxon>Magnetococcus</taxon>
    </lineage>
</organism>
<dbReference type="SUPFAM" id="SSF55821">
    <property type="entry name" value="YrdC/RibB"/>
    <property type="match status" value="1"/>
</dbReference>
<name>A0A1S7LM31_MAGMO</name>
<evidence type="ECO:0000256" key="5">
    <source>
        <dbReference type="ARBA" id="ARBA00022679"/>
    </source>
</evidence>
<keyword evidence="8" id="KW-0547">Nucleotide-binding</keyword>
<keyword evidence="6" id="KW-0819">tRNA processing</keyword>
<dbReference type="GO" id="GO:0000049">
    <property type="term" value="F:tRNA binding"/>
    <property type="evidence" value="ECO:0007669"/>
    <property type="project" value="TreeGrafter"/>
</dbReference>
<sequence>MALFHLPEEAAAGYAAAAQALQRGEMIAYPTETLYGLGVDPFNPQAMDALFQLKQRTPEKGVILLIPSLEWLTQLCLPLSAATDSLVRSIWPAPLTLVLPAQSHLDSCITGGSGFVALRLSPSHEVAGLMAQWQRPLVSTSANPSGAQLQWGAEEIQSQWGDQLAVVLKGEVLEGQENSLPSTVVKIEGRRWQLLREGAISSAQIESIMIKKADPV</sequence>
<comment type="subcellular location">
    <subcellularLocation>
        <location evidence="1">Cytoplasm</location>
    </subcellularLocation>
</comment>
<dbReference type="PROSITE" id="PS51163">
    <property type="entry name" value="YRDC"/>
    <property type="match status" value="1"/>
</dbReference>
<evidence type="ECO:0000313" key="13">
    <source>
        <dbReference type="EMBL" id="CRH07910.1"/>
    </source>
</evidence>
<dbReference type="GO" id="GO:0005524">
    <property type="term" value="F:ATP binding"/>
    <property type="evidence" value="ECO:0007669"/>
    <property type="project" value="UniProtKB-KW"/>
</dbReference>
<evidence type="ECO:0000256" key="6">
    <source>
        <dbReference type="ARBA" id="ARBA00022694"/>
    </source>
</evidence>
<dbReference type="GO" id="GO:0005737">
    <property type="term" value="C:cytoplasm"/>
    <property type="evidence" value="ECO:0007669"/>
    <property type="project" value="UniProtKB-SubCell"/>
</dbReference>
<dbReference type="GO" id="GO:0008033">
    <property type="term" value="P:tRNA processing"/>
    <property type="evidence" value="ECO:0007669"/>
    <property type="project" value="UniProtKB-KW"/>
</dbReference>
<dbReference type="Gene3D" id="3.90.870.10">
    <property type="entry name" value="DHBP synthase"/>
    <property type="match status" value="1"/>
</dbReference>
<comment type="catalytic activity">
    <reaction evidence="11">
        <text>L-threonine + hydrogencarbonate + ATP = L-threonylcarbamoyladenylate + diphosphate + H2O</text>
        <dbReference type="Rhea" id="RHEA:36407"/>
        <dbReference type="ChEBI" id="CHEBI:15377"/>
        <dbReference type="ChEBI" id="CHEBI:17544"/>
        <dbReference type="ChEBI" id="CHEBI:30616"/>
        <dbReference type="ChEBI" id="CHEBI:33019"/>
        <dbReference type="ChEBI" id="CHEBI:57926"/>
        <dbReference type="ChEBI" id="CHEBI:73682"/>
        <dbReference type="EC" id="2.7.7.87"/>
    </reaction>
</comment>
<evidence type="ECO:0000259" key="12">
    <source>
        <dbReference type="PROSITE" id="PS51163"/>
    </source>
</evidence>
<dbReference type="GO" id="GO:0061710">
    <property type="term" value="F:L-threonylcarbamoyladenylate synthase"/>
    <property type="evidence" value="ECO:0007669"/>
    <property type="project" value="UniProtKB-EC"/>
</dbReference>
<dbReference type="GO" id="GO:0006450">
    <property type="term" value="P:regulation of translational fidelity"/>
    <property type="evidence" value="ECO:0007669"/>
    <property type="project" value="TreeGrafter"/>
</dbReference>
<dbReference type="EC" id="2.7.7.87" evidence="3"/>
<keyword evidence="7" id="KW-0548">Nucleotidyltransferase</keyword>
<accession>A0A1S7LM31</accession>
<evidence type="ECO:0000256" key="11">
    <source>
        <dbReference type="ARBA" id="ARBA00048366"/>
    </source>
</evidence>
<reference evidence="13" key="1">
    <citation type="submission" date="2015-04" db="EMBL/GenBank/DDBJ databases">
        <authorList>
            <person name="Syromyatnikov M.Y."/>
            <person name="Popov V.N."/>
        </authorList>
    </citation>
    <scope>NUCLEOTIDE SEQUENCE</scope>
    <source>
        <strain evidence="13">MO-1</strain>
    </source>
</reference>
<dbReference type="InterPro" id="IPR006070">
    <property type="entry name" value="Sua5-like_dom"/>
</dbReference>
<evidence type="ECO:0000256" key="4">
    <source>
        <dbReference type="ARBA" id="ARBA00022490"/>
    </source>
</evidence>
<protein>
    <recommendedName>
        <fullName evidence="10">L-threonylcarbamoyladenylate synthase</fullName>
        <ecNumber evidence="3">2.7.7.87</ecNumber>
    </recommendedName>
    <alternativeName>
        <fullName evidence="10">L-threonylcarbamoyladenylate synthase</fullName>
    </alternativeName>
</protein>
<keyword evidence="5" id="KW-0808">Transferase</keyword>
<dbReference type="InterPro" id="IPR017945">
    <property type="entry name" value="DHBP_synth_RibB-like_a/b_dom"/>
</dbReference>
<evidence type="ECO:0000256" key="1">
    <source>
        <dbReference type="ARBA" id="ARBA00004496"/>
    </source>
</evidence>
<dbReference type="NCBIfam" id="TIGR00057">
    <property type="entry name" value="L-threonylcarbamoyladenylate synthase"/>
    <property type="match status" value="1"/>
</dbReference>
<evidence type="ECO:0000256" key="3">
    <source>
        <dbReference type="ARBA" id="ARBA00012584"/>
    </source>
</evidence>
<feature type="domain" description="YrdC-like" evidence="12">
    <location>
        <begin position="11"/>
        <end position="200"/>
    </location>
</feature>
<keyword evidence="9" id="KW-0067">ATP-binding</keyword>
<evidence type="ECO:0000256" key="10">
    <source>
        <dbReference type="ARBA" id="ARBA00029774"/>
    </source>
</evidence>
<evidence type="ECO:0000256" key="8">
    <source>
        <dbReference type="ARBA" id="ARBA00022741"/>
    </source>
</evidence>
<gene>
    <name evidence="13" type="ORF">MAGMO_3781</name>
</gene>
<comment type="similarity">
    <text evidence="2">Belongs to the SUA5 family.</text>
</comment>
<dbReference type="AlphaFoldDB" id="A0A1S7LM31"/>
<dbReference type="EMBL" id="LO017727">
    <property type="protein sequence ID" value="CRH07910.1"/>
    <property type="molecule type" value="Genomic_DNA"/>
</dbReference>